<evidence type="ECO:0000256" key="4">
    <source>
        <dbReference type="ARBA" id="ARBA00023172"/>
    </source>
</evidence>
<feature type="domain" description="Helix-hairpin-helix DNA-binding motif class 1" evidence="7">
    <location>
        <begin position="72"/>
        <end position="91"/>
    </location>
</feature>
<gene>
    <name evidence="6 8" type="primary">ruvA</name>
    <name evidence="8" type="ORF">GCM10023353_21330</name>
</gene>
<keyword evidence="3 6" id="KW-0238">DNA-binding</keyword>
<evidence type="ECO:0000313" key="9">
    <source>
        <dbReference type="Proteomes" id="UP001500839"/>
    </source>
</evidence>
<dbReference type="EMBL" id="BAABKQ010000001">
    <property type="protein sequence ID" value="GAA4815419.1"/>
    <property type="molecule type" value="Genomic_DNA"/>
</dbReference>
<evidence type="ECO:0000256" key="5">
    <source>
        <dbReference type="ARBA" id="ARBA00023204"/>
    </source>
</evidence>
<comment type="caution">
    <text evidence="8">The sequence shown here is derived from an EMBL/GenBank/DDBJ whole genome shotgun (WGS) entry which is preliminary data.</text>
</comment>
<dbReference type="Gene3D" id="2.40.50.140">
    <property type="entry name" value="Nucleic acid-binding proteins"/>
    <property type="match status" value="1"/>
</dbReference>
<comment type="caution">
    <text evidence="6">Lacks conserved residue(s) required for the propagation of feature annotation.</text>
</comment>
<dbReference type="Pfam" id="PF14520">
    <property type="entry name" value="HHH_5"/>
    <property type="match status" value="1"/>
</dbReference>
<dbReference type="Proteomes" id="UP001500839">
    <property type="component" value="Unassembled WGS sequence"/>
</dbReference>
<evidence type="ECO:0000256" key="3">
    <source>
        <dbReference type="ARBA" id="ARBA00023125"/>
    </source>
</evidence>
<dbReference type="RefSeq" id="WP_200171221.1">
    <property type="nucleotide sequence ID" value="NZ_BAABKQ010000001.1"/>
</dbReference>
<name>A0ABP9CT35_9ACTN</name>
<evidence type="ECO:0000259" key="7">
    <source>
        <dbReference type="SMART" id="SM00278"/>
    </source>
</evidence>
<dbReference type="Gene3D" id="1.10.150.20">
    <property type="entry name" value="5' to 3' exonuclease, C-terminal subdomain"/>
    <property type="match status" value="1"/>
</dbReference>
<organism evidence="8 9">
    <name type="scientific">Tomitella cavernea</name>
    <dbReference type="NCBI Taxonomy" id="1387982"/>
    <lineage>
        <taxon>Bacteria</taxon>
        <taxon>Bacillati</taxon>
        <taxon>Actinomycetota</taxon>
        <taxon>Actinomycetes</taxon>
        <taxon>Mycobacteriales</taxon>
        <taxon>Tomitella</taxon>
    </lineage>
</organism>
<dbReference type="SUPFAM" id="SSF50249">
    <property type="entry name" value="Nucleic acid-binding proteins"/>
    <property type="match status" value="1"/>
</dbReference>
<dbReference type="InterPro" id="IPR000085">
    <property type="entry name" value="RuvA"/>
</dbReference>
<dbReference type="Pfam" id="PF07499">
    <property type="entry name" value="RuvA_C"/>
    <property type="match status" value="1"/>
</dbReference>
<keyword evidence="1 6" id="KW-0963">Cytoplasm</keyword>
<comment type="function">
    <text evidence="6">The RuvA-RuvB-RuvC complex processes Holliday junction (HJ) DNA during genetic recombination and DNA repair, while the RuvA-RuvB complex plays an important role in the rescue of blocked DNA replication forks via replication fork reversal (RFR). RuvA specifically binds to HJ cruciform DNA, conferring on it an open structure. The RuvB hexamer acts as an ATP-dependent pump, pulling dsDNA into and through the RuvAB complex. HJ branch migration allows RuvC to scan DNA until it finds its consensus sequence, where it cleaves and resolves the cruciform DNA.</text>
</comment>
<keyword evidence="2 6" id="KW-0227">DNA damage</keyword>
<evidence type="ECO:0000313" key="8">
    <source>
        <dbReference type="EMBL" id="GAA4815419.1"/>
    </source>
</evidence>
<protein>
    <recommendedName>
        <fullName evidence="6">Holliday junction branch migration complex subunit RuvA</fullName>
    </recommendedName>
</protein>
<dbReference type="InterPro" id="IPR012340">
    <property type="entry name" value="NA-bd_OB-fold"/>
</dbReference>
<dbReference type="Gene3D" id="1.10.8.10">
    <property type="entry name" value="DNA helicase RuvA subunit, C-terminal domain"/>
    <property type="match status" value="1"/>
</dbReference>
<evidence type="ECO:0000256" key="1">
    <source>
        <dbReference type="ARBA" id="ARBA00022490"/>
    </source>
</evidence>
<feature type="region of interest" description="Domain III" evidence="6">
    <location>
        <begin position="154"/>
        <end position="206"/>
    </location>
</feature>
<proteinExistence type="inferred from homology"/>
<sequence>MIDSVRGEVLHVGLDHTVIDVGGLGYRVHATPATLGALRRGEQAALTTTLVVREDSMTLYGFDGPPSRELFALVQTVSGVGPRLAMAILAVLEPDALSAALSAEDVKTLTRVPGIGKRTAERMIVELRDKVAAVSGPAPAGIPGAPEPVLSGVREQVVDGLVGLGFPVAGAEQATDVVLAESTGAPGAEDVSAVLRSALSKLGRAR</sequence>
<dbReference type="SMART" id="SM00278">
    <property type="entry name" value="HhH1"/>
    <property type="match status" value="2"/>
</dbReference>
<keyword evidence="9" id="KW-1185">Reference proteome</keyword>
<dbReference type="NCBIfam" id="TIGR00084">
    <property type="entry name" value="ruvA"/>
    <property type="match status" value="1"/>
</dbReference>
<comment type="similarity">
    <text evidence="6">Belongs to the RuvA family.</text>
</comment>
<evidence type="ECO:0000256" key="6">
    <source>
        <dbReference type="HAMAP-Rule" id="MF_00031"/>
    </source>
</evidence>
<dbReference type="InterPro" id="IPR036267">
    <property type="entry name" value="RuvA_C_sf"/>
</dbReference>
<dbReference type="InterPro" id="IPR003583">
    <property type="entry name" value="Hlx-hairpin-Hlx_DNA-bd_motif"/>
</dbReference>
<comment type="subcellular location">
    <subcellularLocation>
        <location evidence="6">Cytoplasm</location>
    </subcellularLocation>
</comment>
<dbReference type="InterPro" id="IPR013849">
    <property type="entry name" value="DNA_helicase_Holl-junc_RuvA_I"/>
</dbReference>
<dbReference type="SUPFAM" id="SSF46929">
    <property type="entry name" value="DNA helicase RuvA subunit, C-terminal domain"/>
    <property type="match status" value="1"/>
</dbReference>
<dbReference type="SUPFAM" id="SSF47781">
    <property type="entry name" value="RuvA domain 2-like"/>
    <property type="match status" value="1"/>
</dbReference>
<comment type="domain">
    <text evidence="6">Has three domains with a flexible linker between the domains II and III and assumes an 'L' shape. Domain III is highly mobile and contacts RuvB.</text>
</comment>
<evidence type="ECO:0000256" key="2">
    <source>
        <dbReference type="ARBA" id="ARBA00022763"/>
    </source>
</evidence>
<comment type="subunit">
    <text evidence="6">Homotetramer. Forms an RuvA(8)-RuvB(12)-Holliday junction (HJ) complex. HJ DNA is sandwiched between 2 RuvA tetramers; dsDNA enters through RuvA and exits via RuvB. An RuvB hexamer assembles on each DNA strand where it exits the tetramer. Each RuvB hexamer is contacted by two RuvA subunits (via domain III) on 2 adjacent RuvB subunits; this complex drives branch migration. In the full resolvosome a probable DNA-RuvA(4)-RuvB(12)-RuvC(2) complex forms which resolves the HJ.</text>
</comment>
<reference evidence="9" key="1">
    <citation type="journal article" date="2019" name="Int. J. Syst. Evol. Microbiol.">
        <title>The Global Catalogue of Microorganisms (GCM) 10K type strain sequencing project: providing services to taxonomists for standard genome sequencing and annotation.</title>
        <authorList>
            <consortium name="The Broad Institute Genomics Platform"/>
            <consortium name="The Broad Institute Genome Sequencing Center for Infectious Disease"/>
            <person name="Wu L."/>
            <person name="Ma J."/>
        </authorList>
    </citation>
    <scope>NUCLEOTIDE SEQUENCE [LARGE SCALE GENOMIC DNA]</scope>
    <source>
        <strain evidence="9">JCM 18542</strain>
    </source>
</reference>
<dbReference type="HAMAP" id="MF_00031">
    <property type="entry name" value="DNA_HJ_migration_RuvA"/>
    <property type="match status" value="1"/>
</dbReference>
<keyword evidence="5 6" id="KW-0234">DNA repair</keyword>
<dbReference type="InterPro" id="IPR011114">
    <property type="entry name" value="RuvA_C"/>
</dbReference>
<keyword evidence="4 6" id="KW-0233">DNA recombination</keyword>
<dbReference type="Pfam" id="PF01330">
    <property type="entry name" value="RuvA_N"/>
    <property type="match status" value="1"/>
</dbReference>
<dbReference type="InterPro" id="IPR010994">
    <property type="entry name" value="RuvA_2-like"/>
</dbReference>
<accession>A0ABP9CT35</accession>
<feature type="domain" description="Helix-hairpin-helix DNA-binding motif class 1" evidence="7">
    <location>
        <begin position="107"/>
        <end position="126"/>
    </location>
</feature>